<dbReference type="Proteomes" id="UP000515158">
    <property type="component" value="Unplaced"/>
</dbReference>
<evidence type="ECO:0000259" key="6">
    <source>
        <dbReference type="Pfam" id="PF00135"/>
    </source>
</evidence>
<evidence type="ECO:0000256" key="4">
    <source>
        <dbReference type="SAM" id="MobiDB-lite"/>
    </source>
</evidence>
<name>A0A6P8YXT4_THRPL</name>
<evidence type="ECO:0000313" key="8">
    <source>
        <dbReference type="RefSeq" id="XP_034239042.1"/>
    </source>
</evidence>
<evidence type="ECO:0000256" key="1">
    <source>
        <dbReference type="ARBA" id="ARBA00005964"/>
    </source>
</evidence>
<keyword evidence="2" id="KW-0732">Signal</keyword>
<keyword evidence="5" id="KW-0812">Transmembrane</keyword>
<keyword evidence="5" id="KW-0472">Membrane</keyword>
<dbReference type="OrthoDB" id="3200163at2759"/>
<dbReference type="FunCoup" id="A0A6P8YXT4">
    <property type="interactions" value="211"/>
</dbReference>
<dbReference type="PROSITE" id="PS00941">
    <property type="entry name" value="CARBOXYLESTERASE_B_2"/>
    <property type="match status" value="1"/>
</dbReference>
<feature type="transmembrane region" description="Helical" evidence="5">
    <location>
        <begin position="691"/>
        <end position="715"/>
    </location>
</feature>
<dbReference type="SUPFAM" id="SSF53474">
    <property type="entry name" value="alpha/beta-Hydrolases"/>
    <property type="match status" value="1"/>
</dbReference>
<dbReference type="AlphaFoldDB" id="A0A6P8YXT4"/>
<reference evidence="8" key="1">
    <citation type="submission" date="2025-08" db="UniProtKB">
        <authorList>
            <consortium name="RefSeq"/>
        </authorList>
    </citation>
    <scope>IDENTIFICATION</scope>
    <source>
        <tissue evidence="8">Total insect</tissue>
    </source>
</reference>
<accession>A0A6P8YXT4</accession>
<protein>
    <submittedName>
        <fullName evidence="8">Neuroligin-4, X-linked-like</fullName>
    </submittedName>
</protein>
<evidence type="ECO:0000256" key="3">
    <source>
        <dbReference type="ARBA" id="ARBA00023180"/>
    </source>
</evidence>
<proteinExistence type="inferred from homology"/>
<dbReference type="PANTHER" id="PTHR43903">
    <property type="entry name" value="NEUROLIGIN"/>
    <property type="match status" value="1"/>
</dbReference>
<feature type="region of interest" description="Disordered" evidence="4">
    <location>
        <begin position="885"/>
        <end position="910"/>
    </location>
</feature>
<dbReference type="Pfam" id="PF00135">
    <property type="entry name" value="COesterase"/>
    <property type="match status" value="1"/>
</dbReference>
<dbReference type="InterPro" id="IPR029058">
    <property type="entry name" value="AB_hydrolase_fold"/>
</dbReference>
<keyword evidence="3" id="KW-0325">Glycoprotein</keyword>
<dbReference type="InParanoid" id="A0A6P8YXT4"/>
<organism evidence="8">
    <name type="scientific">Thrips palmi</name>
    <name type="common">Melon thrips</name>
    <dbReference type="NCBI Taxonomy" id="161013"/>
    <lineage>
        <taxon>Eukaryota</taxon>
        <taxon>Metazoa</taxon>
        <taxon>Ecdysozoa</taxon>
        <taxon>Arthropoda</taxon>
        <taxon>Hexapoda</taxon>
        <taxon>Insecta</taxon>
        <taxon>Pterygota</taxon>
        <taxon>Neoptera</taxon>
        <taxon>Paraneoptera</taxon>
        <taxon>Thysanoptera</taxon>
        <taxon>Terebrantia</taxon>
        <taxon>Thripoidea</taxon>
        <taxon>Thripidae</taxon>
        <taxon>Thrips</taxon>
    </lineage>
</organism>
<gene>
    <name evidence="8" type="primary">LOC117643965</name>
</gene>
<dbReference type="InterPro" id="IPR002018">
    <property type="entry name" value="CarbesteraseB"/>
</dbReference>
<evidence type="ECO:0000256" key="5">
    <source>
        <dbReference type="SAM" id="Phobius"/>
    </source>
</evidence>
<feature type="domain" description="Carboxylesterase type B" evidence="6">
    <location>
        <begin position="10"/>
        <end position="594"/>
    </location>
</feature>
<sequence>MPLGEATVSPKVVDTRYGRLQGLHLPLKDTHRHLKNLNVWLGVPYATPPVGGNRFSPTRTPSPWDGVRPATNPGPACPQLQPDIHNESVALLRMPRARLQHLRRLLPYSSRQSEDCLYLNIYAPAPENGESTRKPVLVFIHGESYEWNSGNAYDGSVLAAYADVVVVTVNYRLGILGFLNANPAPGAVARVANYGLMDQLAALHWLQQNAALFGGDPSSVTLMGHGSGAACIQFLMVSPTSTPGLFHRAILLSGSALSSWALVEDPVQYAVRLAHQVNCSLPDNLLRDHEAIVDCLRETPLSTLLHADVKPPTFLSAFGPSVDGVVIKHDVMRQLLTAPLAGQERAPREGFSVFEGYSDDNPGAFSAAAAKLFPPGLGSKGYDLLFGVVTGEALLRFPERDLQNGFEPERRDRILRTYVRNVYSYHLHEIFSTAVNEYTDWERTELHPINTRDATVSALSDAQFVAPVVQMADLLSPGGPRPHGGRMGTAHGEELAFVWGAPLVGGWPGPFARNYTKSETGLSEAMIMYWSNFMRNGNPNPTSSADALLPVSREKNRFRGITWGQYDPGHQKHLEISLKPRLKNHFRAHQLSVWLRLIPELHRAGMEDVVGRHNLFRNHHDPGLYDGLVRGPSLVAQGQGGRRFGNISLPESATTDLPPSTTCIGVIHYHTQPTVNGSSADAETSMAYSTALGVTIAIGCSLLVLNIVIFAGVYYQRDRARMEVKNLQQQSGGGGGGASGNKGKYMGCPSATVEVEREQQAAMMLASSTPPSGYPSSSMYSSGMYHLATIKEQPCQQQCQAQCQQQCQQQACQAADVLHLPPPPPPEMFQTGMVVAAAPGPAVSAGSSRGSMVHTSTLPRGNVQMMAETSLSTANGTLPYFSSLPRPSCRSGGPAAPRGKQQQSPTECHRGAAGTVTAITTNNNAHANAHNNANAHGGGGMGMPSAALSEMRV</sequence>
<keyword evidence="7" id="KW-1185">Reference proteome</keyword>
<comment type="similarity">
    <text evidence="1">Belongs to the type-B carboxylesterase/lipase family.</text>
</comment>
<keyword evidence="5" id="KW-1133">Transmembrane helix</keyword>
<dbReference type="KEGG" id="tpal:117643965"/>
<dbReference type="InterPro" id="IPR051093">
    <property type="entry name" value="Neuroligin/BSAL"/>
</dbReference>
<evidence type="ECO:0000256" key="2">
    <source>
        <dbReference type="ARBA" id="ARBA00022729"/>
    </source>
</evidence>
<dbReference type="Gene3D" id="3.40.50.1820">
    <property type="entry name" value="alpha/beta hydrolase"/>
    <property type="match status" value="1"/>
</dbReference>
<evidence type="ECO:0000313" key="7">
    <source>
        <dbReference type="Proteomes" id="UP000515158"/>
    </source>
</evidence>
<dbReference type="GeneID" id="117643965"/>
<dbReference type="RefSeq" id="XP_034239042.1">
    <property type="nucleotide sequence ID" value="XM_034383151.1"/>
</dbReference>
<feature type="region of interest" description="Disordered" evidence="4">
    <location>
        <begin position="932"/>
        <end position="953"/>
    </location>
</feature>
<dbReference type="InterPro" id="IPR019819">
    <property type="entry name" value="Carboxylesterase_B_CS"/>
</dbReference>